<comment type="caution">
    <text evidence="6">Lacks conserved residue(s) required for the propagation of feature annotation.</text>
</comment>
<dbReference type="SUPFAM" id="SSF48726">
    <property type="entry name" value="Immunoglobulin"/>
    <property type="match status" value="1"/>
</dbReference>
<keyword evidence="10" id="KW-1185">Reference proteome</keyword>
<feature type="domain" description="Sema" evidence="8">
    <location>
        <begin position="1"/>
        <end position="83"/>
    </location>
</feature>
<keyword evidence="4" id="KW-1015">Disulfide bond</keyword>
<gene>
    <name evidence="9" type="ORF">CHARACLAT_005251</name>
</gene>
<keyword evidence="5" id="KW-0325">Glycoprotein</keyword>
<dbReference type="Pfam" id="PF13895">
    <property type="entry name" value="Ig_2"/>
    <property type="match status" value="1"/>
</dbReference>
<dbReference type="InterPro" id="IPR002165">
    <property type="entry name" value="Plexin_repeat"/>
</dbReference>
<comment type="subcellular location">
    <subcellularLocation>
        <location evidence="1">Membrane</location>
    </subcellularLocation>
</comment>
<dbReference type="InterPro" id="IPR027231">
    <property type="entry name" value="Semaphorin"/>
</dbReference>
<dbReference type="InterPro" id="IPR007110">
    <property type="entry name" value="Ig-like_dom"/>
</dbReference>
<dbReference type="EMBL" id="JAHUTJ010000253">
    <property type="protein sequence ID" value="MED6263504.1"/>
    <property type="molecule type" value="Genomic_DNA"/>
</dbReference>
<dbReference type="Pfam" id="PF01437">
    <property type="entry name" value="PSI"/>
    <property type="match status" value="1"/>
</dbReference>
<reference evidence="9 10" key="1">
    <citation type="submission" date="2021-06" db="EMBL/GenBank/DDBJ databases">
        <authorList>
            <person name="Palmer J.M."/>
        </authorList>
    </citation>
    <scope>NUCLEOTIDE SEQUENCE [LARGE SCALE GENOMIC DNA]</scope>
    <source>
        <strain evidence="9 10">CL_MEX2019</strain>
        <tissue evidence="9">Muscle</tissue>
    </source>
</reference>
<dbReference type="InterPro" id="IPR001627">
    <property type="entry name" value="Semap_dom"/>
</dbReference>
<dbReference type="PANTHER" id="PTHR11036">
    <property type="entry name" value="SEMAPHORIN"/>
    <property type="match status" value="1"/>
</dbReference>
<evidence type="ECO:0000256" key="1">
    <source>
        <dbReference type="ARBA" id="ARBA00004370"/>
    </source>
</evidence>
<dbReference type="SMART" id="SM00423">
    <property type="entry name" value="PSI"/>
    <property type="match status" value="1"/>
</dbReference>
<organism evidence="9 10">
    <name type="scientific">Characodon lateralis</name>
    <dbReference type="NCBI Taxonomy" id="208331"/>
    <lineage>
        <taxon>Eukaryota</taxon>
        <taxon>Metazoa</taxon>
        <taxon>Chordata</taxon>
        <taxon>Craniata</taxon>
        <taxon>Vertebrata</taxon>
        <taxon>Euteleostomi</taxon>
        <taxon>Actinopterygii</taxon>
        <taxon>Neopterygii</taxon>
        <taxon>Teleostei</taxon>
        <taxon>Neoteleostei</taxon>
        <taxon>Acanthomorphata</taxon>
        <taxon>Ovalentaria</taxon>
        <taxon>Atherinomorphae</taxon>
        <taxon>Cyprinodontiformes</taxon>
        <taxon>Goodeidae</taxon>
        <taxon>Characodon</taxon>
    </lineage>
</organism>
<dbReference type="Proteomes" id="UP001352852">
    <property type="component" value="Unassembled WGS sequence"/>
</dbReference>
<evidence type="ECO:0000259" key="7">
    <source>
        <dbReference type="PROSITE" id="PS50835"/>
    </source>
</evidence>
<dbReference type="InterPro" id="IPR036179">
    <property type="entry name" value="Ig-like_dom_sf"/>
</dbReference>
<evidence type="ECO:0000256" key="5">
    <source>
        <dbReference type="ARBA" id="ARBA00023180"/>
    </source>
</evidence>
<dbReference type="PROSITE" id="PS50835">
    <property type="entry name" value="IG_LIKE"/>
    <property type="match status" value="1"/>
</dbReference>
<evidence type="ECO:0000313" key="9">
    <source>
        <dbReference type="EMBL" id="MED6263504.1"/>
    </source>
</evidence>
<evidence type="ECO:0000256" key="4">
    <source>
        <dbReference type="ARBA" id="ARBA00023157"/>
    </source>
</evidence>
<evidence type="ECO:0000256" key="3">
    <source>
        <dbReference type="ARBA" id="ARBA00023136"/>
    </source>
</evidence>
<accession>A0ABU7CNU9</accession>
<comment type="similarity">
    <text evidence="2">Belongs to the semaphorin family.</text>
</comment>
<dbReference type="PROSITE" id="PS51004">
    <property type="entry name" value="SEMA"/>
    <property type="match status" value="1"/>
</dbReference>
<dbReference type="Gene3D" id="3.30.1680.10">
    <property type="entry name" value="ligand-binding face of the semaphorins, domain 2"/>
    <property type="match status" value="1"/>
</dbReference>
<proteinExistence type="inferred from homology"/>
<keyword evidence="3" id="KW-0472">Membrane</keyword>
<name>A0ABU7CNU9_9TELE</name>
<evidence type="ECO:0000259" key="8">
    <source>
        <dbReference type="PROSITE" id="PS51004"/>
    </source>
</evidence>
<sequence>MHCLRSLMGNNGLKIFQSQNNSTVIVAPTDTGKIHKVLEAGAEPFIISETQLSSISTIQAVKLDTKKKRLVVGFSEKISTVDLQRCEEYNNSCADCVLARDPYCAWTTSGCTTSNLGGIQNIKDGHTSVCSTAADDLKGVYKYKRQIDSLKSSRTVHSVPEGVPFYLSCPIDSYHAEYTWEHEGRHSPCLQMLSNCLHLIPSMGKENYGTYDCVSREKDYTRTLKQYQLMEQQYLEEKIDKRSFAHPKLNDALGLAPKLTWILLQNAVMWEILR</sequence>
<dbReference type="PANTHER" id="PTHR11036:SF80">
    <property type="entry name" value="SEMAPHORIN-7A"/>
    <property type="match status" value="1"/>
</dbReference>
<protein>
    <submittedName>
        <fullName evidence="9">Uncharacterized protein</fullName>
    </submittedName>
</protein>
<dbReference type="Gene3D" id="2.130.10.10">
    <property type="entry name" value="YVTN repeat-like/Quinoprotein amine dehydrogenase"/>
    <property type="match status" value="1"/>
</dbReference>
<dbReference type="InterPro" id="IPR013783">
    <property type="entry name" value="Ig-like_fold"/>
</dbReference>
<dbReference type="SUPFAM" id="SSF103575">
    <property type="entry name" value="Plexin repeat"/>
    <property type="match status" value="1"/>
</dbReference>
<feature type="domain" description="Ig-like" evidence="7">
    <location>
        <begin position="159"/>
        <end position="225"/>
    </location>
</feature>
<evidence type="ECO:0000256" key="6">
    <source>
        <dbReference type="PROSITE-ProRule" id="PRU00352"/>
    </source>
</evidence>
<dbReference type="InterPro" id="IPR036352">
    <property type="entry name" value="Semap_dom_sf"/>
</dbReference>
<dbReference type="InterPro" id="IPR016201">
    <property type="entry name" value="PSI"/>
</dbReference>
<dbReference type="Gene3D" id="2.60.40.10">
    <property type="entry name" value="Immunoglobulins"/>
    <property type="match status" value="1"/>
</dbReference>
<evidence type="ECO:0000256" key="2">
    <source>
        <dbReference type="ARBA" id="ARBA00009492"/>
    </source>
</evidence>
<dbReference type="InterPro" id="IPR015943">
    <property type="entry name" value="WD40/YVTN_repeat-like_dom_sf"/>
</dbReference>
<comment type="caution">
    <text evidence="9">The sequence shown here is derived from an EMBL/GenBank/DDBJ whole genome shotgun (WGS) entry which is preliminary data.</text>
</comment>
<evidence type="ECO:0000313" key="10">
    <source>
        <dbReference type="Proteomes" id="UP001352852"/>
    </source>
</evidence>
<dbReference type="SUPFAM" id="SSF101912">
    <property type="entry name" value="Sema domain"/>
    <property type="match status" value="1"/>
</dbReference>